<feature type="domain" description="Bifunctional inhibitor/plant lipid transfer protein/seed storage helical" evidence="8">
    <location>
        <begin position="124"/>
        <end position="208"/>
    </location>
</feature>
<sequence length="212" mass="22063">MATTTTSLTLSLSLSLSHSAVPRHGSSTPSAVQQSLSTLSIPTFSGLKFVSSRAVHHPTASQIEIVDQNVKPPTTLTRNIQKKAIVSHNINRYTSKMARTVMMVLCVVLACMVVVAPYAEAITCGQVVSNLAPCLGYLSKGGVVPPACCNGVRALNNAAKSTPDRQTACGCLKNAYSSNSGINAANAASLPGKCGVNIPYKISPSTDCSKVQ</sequence>
<dbReference type="InterPro" id="IPR016140">
    <property type="entry name" value="Bifunc_inhib/LTP/seed_store"/>
</dbReference>
<dbReference type="InterPro" id="IPR000528">
    <property type="entry name" value="Plant_nsLTP"/>
</dbReference>
<keyword evidence="10" id="KW-1185">Reference proteome</keyword>
<reference evidence="9" key="1">
    <citation type="journal article" date="2023" name="bioRxiv">
        <title>Improved chromosome-level genome assembly for marigold (Tagetes erecta).</title>
        <authorList>
            <person name="Jiang F."/>
            <person name="Yuan L."/>
            <person name="Wang S."/>
            <person name="Wang H."/>
            <person name="Xu D."/>
            <person name="Wang A."/>
            <person name="Fan W."/>
        </authorList>
    </citation>
    <scope>NUCLEOTIDE SEQUENCE</scope>
    <source>
        <strain evidence="9">WSJ</strain>
        <tissue evidence="9">Leaf</tissue>
    </source>
</reference>
<evidence type="ECO:0000256" key="7">
    <source>
        <dbReference type="SAM" id="SignalP"/>
    </source>
</evidence>
<comment type="function">
    <text evidence="5">Plant non-specific lipid-transfer proteins transfer phospholipids as well as galactolipids across membranes. May play a role in wax or cutin deposition in the cell walls of expanding epidermal cells and certain secretory tissues.</text>
</comment>
<dbReference type="PRINTS" id="PR00382">
    <property type="entry name" value="LIPIDTRNSFER"/>
</dbReference>
<evidence type="ECO:0000256" key="2">
    <source>
        <dbReference type="ARBA" id="ARBA00022448"/>
    </source>
</evidence>
<keyword evidence="7" id="KW-0732">Signal</keyword>
<dbReference type="Proteomes" id="UP001229421">
    <property type="component" value="Unassembled WGS sequence"/>
</dbReference>
<gene>
    <name evidence="9" type="ORF">QVD17_28124</name>
</gene>
<keyword evidence="3 5" id="KW-0446">Lipid-binding</keyword>
<protein>
    <recommendedName>
        <fullName evidence="5">Non-specific lipid-transfer protein</fullName>
    </recommendedName>
</protein>
<evidence type="ECO:0000313" key="10">
    <source>
        <dbReference type="Proteomes" id="UP001229421"/>
    </source>
</evidence>
<dbReference type="InterPro" id="IPR036312">
    <property type="entry name" value="Bifun_inhib/LTP/seed_sf"/>
</dbReference>
<dbReference type="AlphaFoldDB" id="A0AAD8K9T0"/>
<dbReference type="PROSITE" id="PS00597">
    <property type="entry name" value="PLANT_LTP"/>
    <property type="match status" value="1"/>
</dbReference>
<dbReference type="Pfam" id="PF00234">
    <property type="entry name" value="Tryp_alpha_amyl"/>
    <property type="match status" value="1"/>
</dbReference>
<dbReference type="FunFam" id="1.10.110.10:FF:000002">
    <property type="entry name" value="Non-specific lipid-transfer protein"/>
    <property type="match status" value="1"/>
</dbReference>
<evidence type="ECO:0000256" key="6">
    <source>
        <dbReference type="SAM" id="Phobius"/>
    </source>
</evidence>
<dbReference type="Gene3D" id="1.10.110.10">
    <property type="entry name" value="Plant lipid-transfer and hydrophobic proteins"/>
    <property type="match status" value="1"/>
</dbReference>
<evidence type="ECO:0000313" key="9">
    <source>
        <dbReference type="EMBL" id="KAK1418970.1"/>
    </source>
</evidence>
<dbReference type="GO" id="GO:0006869">
    <property type="term" value="P:lipid transport"/>
    <property type="evidence" value="ECO:0007669"/>
    <property type="project" value="InterPro"/>
</dbReference>
<dbReference type="EMBL" id="JAUHHV010000007">
    <property type="protein sequence ID" value="KAK1418970.1"/>
    <property type="molecule type" value="Genomic_DNA"/>
</dbReference>
<dbReference type="CDD" id="cd01960">
    <property type="entry name" value="nsLTP1"/>
    <property type="match status" value="1"/>
</dbReference>
<feature type="signal peptide" evidence="7">
    <location>
        <begin position="1"/>
        <end position="19"/>
    </location>
</feature>
<feature type="chain" id="PRO_5042250060" description="Non-specific lipid-transfer protein" evidence="7">
    <location>
        <begin position="20"/>
        <end position="212"/>
    </location>
</feature>
<evidence type="ECO:0000256" key="1">
    <source>
        <dbReference type="ARBA" id="ARBA00009748"/>
    </source>
</evidence>
<dbReference type="GO" id="GO:0008289">
    <property type="term" value="F:lipid binding"/>
    <property type="evidence" value="ECO:0007669"/>
    <property type="project" value="UniProtKB-KW"/>
</dbReference>
<keyword evidence="6" id="KW-1133">Transmembrane helix</keyword>
<comment type="similarity">
    <text evidence="1 5">Belongs to the plant LTP family.</text>
</comment>
<evidence type="ECO:0000256" key="5">
    <source>
        <dbReference type="RuleBase" id="RU000628"/>
    </source>
</evidence>
<dbReference type="PANTHER" id="PTHR33076">
    <property type="entry name" value="NON-SPECIFIC LIPID-TRANSFER PROTEIN 2-RELATED"/>
    <property type="match status" value="1"/>
</dbReference>
<evidence type="ECO:0000256" key="4">
    <source>
        <dbReference type="ARBA" id="ARBA00023157"/>
    </source>
</evidence>
<proteinExistence type="inferred from homology"/>
<accession>A0AAD8K9T0</accession>
<keyword evidence="2 5" id="KW-0813">Transport</keyword>
<keyword evidence="4" id="KW-1015">Disulfide bond</keyword>
<dbReference type="SUPFAM" id="SSF47699">
    <property type="entry name" value="Bifunctional inhibitor/lipid-transfer protein/seed storage 2S albumin"/>
    <property type="match status" value="1"/>
</dbReference>
<dbReference type="SMART" id="SM00499">
    <property type="entry name" value="AAI"/>
    <property type="match status" value="1"/>
</dbReference>
<name>A0AAD8K9T0_TARER</name>
<keyword evidence="6" id="KW-0472">Membrane</keyword>
<comment type="caution">
    <text evidence="9">The sequence shown here is derived from an EMBL/GenBank/DDBJ whole genome shotgun (WGS) entry which is preliminary data.</text>
</comment>
<keyword evidence="6" id="KW-0812">Transmembrane</keyword>
<feature type="transmembrane region" description="Helical" evidence="6">
    <location>
        <begin position="100"/>
        <end position="119"/>
    </location>
</feature>
<organism evidence="9 10">
    <name type="scientific">Tagetes erecta</name>
    <name type="common">African marigold</name>
    <dbReference type="NCBI Taxonomy" id="13708"/>
    <lineage>
        <taxon>Eukaryota</taxon>
        <taxon>Viridiplantae</taxon>
        <taxon>Streptophyta</taxon>
        <taxon>Embryophyta</taxon>
        <taxon>Tracheophyta</taxon>
        <taxon>Spermatophyta</taxon>
        <taxon>Magnoliopsida</taxon>
        <taxon>eudicotyledons</taxon>
        <taxon>Gunneridae</taxon>
        <taxon>Pentapetalae</taxon>
        <taxon>asterids</taxon>
        <taxon>campanulids</taxon>
        <taxon>Asterales</taxon>
        <taxon>Asteraceae</taxon>
        <taxon>Asteroideae</taxon>
        <taxon>Heliantheae alliance</taxon>
        <taxon>Tageteae</taxon>
        <taxon>Tagetes</taxon>
    </lineage>
</organism>
<evidence type="ECO:0000259" key="8">
    <source>
        <dbReference type="SMART" id="SM00499"/>
    </source>
</evidence>
<evidence type="ECO:0000256" key="3">
    <source>
        <dbReference type="ARBA" id="ARBA00023121"/>
    </source>
</evidence>